<dbReference type="OrthoDB" id="10380918at2759"/>
<proteinExistence type="predicted"/>
<dbReference type="AlphaFoldDB" id="A0A0V0S876"/>
<sequence>MPNLTYQCVCDRFQVTDHTAKQEKYSLALFDALKNAYTNEIKLLKNKGLTKMQLIVVLDPLNTYDAFMKKNSKRNCVNWGRSLYHNMKSF</sequence>
<name>A0A0V0S876_9BILA</name>
<organism evidence="1 2">
    <name type="scientific">Trichinella nelsoni</name>
    <dbReference type="NCBI Taxonomy" id="6336"/>
    <lineage>
        <taxon>Eukaryota</taxon>
        <taxon>Metazoa</taxon>
        <taxon>Ecdysozoa</taxon>
        <taxon>Nematoda</taxon>
        <taxon>Enoplea</taxon>
        <taxon>Dorylaimia</taxon>
        <taxon>Trichinellida</taxon>
        <taxon>Trichinellidae</taxon>
        <taxon>Trichinella</taxon>
    </lineage>
</organism>
<dbReference type="Proteomes" id="UP000054630">
    <property type="component" value="Unassembled WGS sequence"/>
</dbReference>
<accession>A0A0V0S876</accession>
<gene>
    <name evidence="1" type="ORF">T07_3100</name>
</gene>
<dbReference type="EMBL" id="JYDL01000028">
    <property type="protein sequence ID" value="KRX22921.1"/>
    <property type="molecule type" value="Genomic_DNA"/>
</dbReference>
<reference evidence="1 2" key="1">
    <citation type="submission" date="2015-01" db="EMBL/GenBank/DDBJ databases">
        <title>Evolution of Trichinella species and genotypes.</title>
        <authorList>
            <person name="Korhonen P.K."/>
            <person name="Edoardo P."/>
            <person name="Giuseppe L.R."/>
            <person name="Gasser R.B."/>
        </authorList>
    </citation>
    <scope>NUCLEOTIDE SEQUENCE [LARGE SCALE GENOMIC DNA]</scope>
    <source>
        <strain evidence="1">ISS37</strain>
    </source>
</reference>
<keyword evidence="2" id="KW-1185">Reference proteome</keyword>
<evidence type="ECO:0000313" key="1">
    <source>
        <dbReference type="EMBL" id="KRX22921.1"/>
    </source>
</evidence>
<evidence type="ECO:0000313" key="2">
    <source>
        <dbReference type="Proteomes" id="UP000054630"/>
    </source>
</evidence>
<protein>
    <submittedName>
        <fullName evidence="1">Uncharacterized protein</fullName>
    </submittedName>
</protein>
<comment type="caution">
    <text evidence="1">The sequence shown here is derived from an EMBL/GenBank/DDBJ whole genome shotgun (WGS) entry which is preliminary data.</text>
</comment>